<name>A0ABT0P8X3_9HYPH</name>
<accession>A0ABT0P8X3</accession>
<keyword evidence="1" id="KW-0732">Signal</keyword>
<gene>
    <name evidence="2" type="ORF">M4Z11_04700</name>
</gene>
<dbReference type="Pfam" id="PF06776">
    <property type="entry name" value="IalB"/>
    <property type="match status" value="1"/>
</dbReference>
<reference evidence="2 3" key="1">
    <citation type="submission" date="2022-05" db="EMBL/GenBank/DDBJ databases">
        <title>Description of the Bartonella bilalgolemii sp. nov. Isolated from Apodemus uralensis (Pallas 1811).</title>
        <authorList>
            <person name="Zgheib R."/>
            <person name="Celebi B."/>
        </authorList>
    </citation>
    <scope>NUCLEOTIDE SEQUENCE [LARGE SCALE GENOMIC DNA]</scope>
    <source>
        <strain evidence="2 3">G70</strain>
    </source>
</reference>
<evidence type="ECO:0000256" key="1">
    <source>
        <dbReference type="SAM" id="SignalP"/>
    </source>
</evidence>
<dbReference type="InterPro" id="IPR038696">
    <property type="entry name" value="IalB_sf"/>
</dbReference>
<dbReference type="EMBL" id="JAMCOF010000006">
    <property type="protein sequence ID" value="MCL6229900.1"/>
    <property type="molecule type" value="Genomic_DNA"/>
</dbReference>
<feature type="chain" id="PRO_5045641418" evidence="1">
    <location>
        <begin position="30"/>
        <end position="205"/>
    </location>
</feature>
<dbReference type="InterPro" id="IPR010642">
    <property type="entry name" value="Invasion_prot_B"/>
</dbReference>
<sequence>MSHKNTYFFVSVLAGAVAFFLAIHTPVNAQSLSQGWYKVCNKQHDVDICNTMNTVVSDTGQPLTAINLVEIKGKQNERRIGLQIPTGRLLPEGVHIQVGNDFSKKIPYIVCNATSCIANDVLDDKLISAMKAGSKMVVTTVNVRGTANPIEFSLKGFTGAYTGPGIDEKAFQEEQMKLQKVIQSKQKEIEDRMKAEQEKAKQTVN</sequence>
<evidence type="ECO:0000313" key="3">
    <source>
        <dbReference type="Proteomes" id="UP001523003"/>
    </source>
</evidence>
<protein>
    <submittedName>
        <fullName evidence="2">Invasion associated locus B family protein</fullName>
    </submittedName>
</protein>
<organism evidence="2 3">
    <name type="scientific">Bartonella bilalgolemii</name>
    <dbReference type="NCBI Taxonomy" id="2942911"/>
    <lineage>
        <taxon>Bacteria</taxon>
        <taxon>Pseudomonadati</taxon>
        <taxon>Pseudomonadota</taxon>
        <taxon>Alphaproteobacteria</taxon>
        <taxon>Hyphomicrobiales</taxon>
        <taxon>Bartonellaceae</taxon>
        <taxon>Bartonella</taxon>
    </lineage>
</organism>
<evidence type="ECO:0000313" key="2">
    <source>
        <dbReference type="EMBL" id="MCL6229900.1"/>
    </source>
</evidence>
<dbReference type="RefSeq" id="WP_249677018.1">
    <property type="nucleotide sequence ID" value="NZ_JAMCOF010000006.1"/>
</dbReference>
<keyword evidence="3" id="KW-1185">Reference proteome</keyword>
<dbReference type="Gene3D" id="2.60.40.1880">
    <property type="entry name" value="Invasion associated locus B (IalB) protein"/>
    <property type="match status" value="1"/>
</dbReference>
<dbReference type="Proteomes" id="UP001523003">
    <property type="component" value="Unassembled WGS sequence"/>
</dbReference>
<proteinExistence type="predicted"/>
<feature type="signal peptide" evidence="1">
    <location>
        <begin position="1"/>
        <end position="29"/>
    </location>
</feature>
<comment type="caution">
    <text evidence="2">The sequence shown here is derived from an EMBL/GenBank/DDBJ whole genome shotgun (WGS) entry which is preliminary data.</text>
</comment>